<proteinExistence type="predicted"/>
<keyword evidence="2" id="KW-1185">Reference proteome</keyword>
<sequence length="192" mass="22320">MLLPCDDTISITLSATIRLVVWENGEIAKDACRDDTYWKAALHHIQSMQPHKTPPQPTRAESTGFVPASNTMAEVIRHNDSKDDRLEERPDSTLPFPKRCDGYVRERERTIGTSIALRTVVAVSPIDRWRYSPPRRSPSFPPFKRSRRDDGYDGKLEFLEGMNPEREVEARKQTWKLTRTDWLKDQYYLSKN</sequence>
<comment type="caution">
    <text evidence="1">The sequence shown here is derived from an EMBL/GenBank/DDBJ whole genome shotgun (WGS) entry which is preliminary data.</text>
</comment>
<protein>
    <submittedName>
        <fullName evidence="1">Uncharacterized protein</fullName>
    </submittedName>
</protein>
<dbReference type="AlphaFoldDB" id="A0AAD3SJ80"/>
<accession>A0AAD3SJ80</accession>
<gene>
    <name evidence="1" type="ORF">Nepgr_014059</name>
</gene>
<name>A0AAD3SJ80_NEPGR</name>
<evidence type="ECO:0000313" key="1">
    <source>
        <dbReference type="EMBL" id="GMH12218.1"/>
    </source>
</evidence>
<dbReference type="EMBL" id="BSYO01000011">
    <property type="protein sequence ID" value="GMH12218.1"/>
    <property type="molecule type" value="Genomic_DNA"/>
</dbReference>
<reference evidence="1" key="1">
    <citation type="submission" date="2023-05" db="EMBL/GenBank/DDBJ databases">
        <title>Nepenthes gracilis genome sequencing.</title>
        <authorList>
            <person name="Fukushima K."/>
        </authorList>
    </citation>
    <scope>NUCLEOTIDE SEQUENCE</scope>
    <source>
        <strain evidence="1">SING2019-196</strain>
    </source>
</reference>
<organism evidence="1 2">
    <name type="scientific">Nepenthes gracilis</name>
    <name type="common">Slender pitcher plant</name>
    <dbReference type="NCBI Taxonomy" id="150966"/>
    <lineage>
        <taxon>Eukaryota</taxon>
        <taxon>Viridiplantae</taxon>
        <taxon>Streptophyta</taxon>
        <taxon>Embryophyta</taxon>
        <taxon>Tracheophyta</taxon>
        <taxon>Spermatophyta</taxon>
        <taxon>Magnoliopsida</taxon>
        <taxon>eudicotyledons</taxon>
        <taxon>Gunneridae</taxon>
        <taxon>Pentapetalae</taxon>
        <taxon>Caryophyllales</taxon>
        <taxon>Nepenthaceae</taxon>
        <taxon>Nepenthes</taxon>
    </lineage>
</organism>
<dbReference type="Proteomes" id="UP001279734">
    <property type="component" value="Unassembled WGS sequence"/>
</dbReference>
<evidence type="ECO:0000313" key="2">
    <source>
        <dbReference type="Proteomes" id="UP001279734"/>
    </source>
</evidence>